<dbReference type="Proteomes" id="UP001242732">
    <property type="component" value="Chromosome"/>
</dbReference>
<accession>A0ABY9AWH7</accession>
<feature type="compositionally biased region" description="Basic and acidic residues" evidence="1">
    <location>
        <begin position="158"/>
        <end position="167"/>
    </location>
</feature>
<sequence>MDNHIIPIIKTTRADFERLQKGWSADFSLSGTGLKASIAIGCRFVLVTISGYGVGYFVVKEWRVGIDSDVISARFSTYVGEVPSAAIDTPIDERKHFLSNPHWIECMVNLLNNTEKIEHAKTPTPPMMDMDKAAEAIGEYYSVDPQQVDISIHRRRSTDKSKPDDKGTTNPPTAGYSLDNVG</sequence>
<gene>
    <name evidence="2" type="ORF">QRO08_11720</name>
</gene>
<reference evidence="2 3" key="1">
    <citation type="submission" date="2023-06" db="EMBL/GenBank/DDBJ databases">
        <authorList>
            <person name="Ham H."/>
            <person name="Park D.S."/>
        </authorList>
    </citation>
    <scope>NUCLEOTIDE SEQUENCE [LARGE SCALE GENOMIC DNA]</scope>
    <source>
        <strain evidence="2 3">KACC 17005</strain>
    </source>
</reference>
<feature type="region of interest" description="Disordered" evidence="1">
    <location>
        <begin position="145"/>
        <end position="182"/>
    </location>
</feature>
<proteinExistence type="predicted"/>
<evidence type="ECO:0000256" key="1">
    <source>
        <dbReference type="SAM" id="MobiDB-lite"/>
    </source>
</evidence>
<evidence type="ECO:0000313" key="2">
    <source>
        <dbReference type="EMBL" id="WIY51192.1"/>
    </source>
</evidence>
<dbReference type="EMBL" id="CP127363">
    <property type="protein sequence ID" value="WIY51192.1"/>
    <property type="molecule type" value="Genomic_DNA"/>
</dbReference>
<protein>
    <submittedName>
        <fullName evidence="2">Uncharacterized protein</fullName>
    </submittedName>
</protein>
<keyword evidence="3" id="KW-1185">Reference proteome</keyword>
<dbReference type="RefSeq" id="WP_133246109.1">
    <property type="nucleotide sequence ID" value="NZ_CP023687.1"/>
</dbReference>
<name>A0ABY9AWH7_PARCI</name>
<evidence type="ECO:0000313" key="3">
    <source>
        <dbReference type="Proteomes" id="UP001242732"/>
    </source>
</evidence>
<organism evidence="2 3">
    <name type="scientific">Paracidovorax citrulli</name>
    <name type="common">Acidovorax citrulli</name>
    <dbReference type="NCBI Taxonomy" id="80869"/>
    <lineage>
        <taxon>Bacteria</taxon>
        <taxon>Pseudomonadati</taxon>
        <taxon>Pseudomonadota</taxon>
        <taxon>Betaproteobacteria</taxon>
        <taxon>Burkholderiales</taxon>
        <taxon>Comamonadaceae</taxon>
        <taxon>Paracidovorax</taxon>
    </lineage>
</organism>